<accession>A0AAP0IY60</accession>
<keyword evidence="1" id="KW-0812">Transmembrane</keyword>
<dbReference type="AlphaFoldDB" id="A0AAP0IY60"/>
<dbReference type="Gene3D" id="1.20.1250.20">
    <property type="entry name" value="MFS general substrate transporter like domains"/>
    <property type="match status" value="1"/>
</dbReference>
<gene>
    <name evidence="2" type="ORF">Sjap_013147</name>
</gene>
<dbReference type="InterPro" id="IPR036259">
    <property type="entry name" value="MFS_trans_sf"/>
</dbReference>
<evidence type="ECO:0000256" key="1">
    <source>
        <dbReference type="SAM" id="Phobius"/>
    </source>
</evidence>
<evidence type="ECO:0000313" key="3">
    <source>
        <dbReference type="Proteomes" id="UP001417504"/>
    </source>
</evidence>
<feature type="transmembrane region" description="Helical" evidence="1">
    <location>
        <begin position="52"/>
        <end position="72"/>
    </location>
</feature>
<organism evidence="2 3">
    <name type="scientific">Stephania japonica</name>
    <dbReference type="NCBI Taxonomy" id="461633"/>
    <lineage>
        <taxon>Eukaryota</taxon>
        <taxon>Viridiplantae</taxon>
        <taxon>Streptophyta</taxon>
        <taxon>Embryophyta</taxon>
        <taxon>Tracheophyta</taxon>
        <taxon>Spermatophyta</taxon>
        <taxon>Magnoliopsida</taxon>
        <taxon>Ranunculales</taxon>
        <taxon>Menispermaceae</taxon>
        <taxon>Menispermoideae</taxon>
        <taxon>Cissampelideae</taxon>
        <taxon>Stephania</taxon>
    </lineage>
</organism>
<name>A0AAP0IY60_9MAGN</name>
<keyword evidence="1" id="KW-1133">Transmembrane helix</keyword>
<protein>
    <submittedName>
        <fullName evidence="2">Uncharacterized protein</fullName>
    </submittedName>
</protein>
<sequence>MDRIDKWADKAGRSETVAPIALVGAGEAFHFPGQVALYYQEFPKSLRSTSTAMIALLMGIGYYLGTAIVDLFRRVTDWVPNDINNGRLDNVFWVLVVVCAINLGYFLNCATCYKYKNFENTDEGGL</sequence>
<evidence type="ECO:0000313" key="2">
    <source>
        <dbReference type="EMBL" id="KAK9123545.1"/>
    </source>
</evidence>
<feature type="transmembrane region" description="Helical" evidence="1">
    <location>
        <begin position="92"/>
        <end position="113"/>
    </location>
</feature>
<dbReference type="SUPFAM" id="SSF103473">
    <property type="entry name" value="MFS general substrate transporter"/>
    <property type="match status" value="1"/>
</dbReference>
<keyword evidence="1" id="KW-0472">Membrane</keyword>
<dbReference type="EMBL" id="JBBNAE010000005">
    <property type="protein sequence ID" value="KAK9123545.1"/>
    <property type="molecule type" value="Genomic_DNA"/>
</dbReference>
<dbReference type="Proteomes" id="UP001417504">
    <property type="component" value="Unassembled WGS sequence"/>
</dbReference>
<comment type="caution">
    <text evidence="2">The sequence shown here is derived from an EMBL/GenBank/DDBJ whole genome shotgun (WGS) entry which is preliminary data.</text>
</comment>
<reference evidence="2 3" key="1">
    <citation type="submission" date="2024-01" db="EMBL/GenBank/DDBJ databases">
        <title>Genome assemblies of Stephania.</title>
        <authorList>
            <person name="Yang L."/>
        </authorList>
    </citation>
    <scope>NUCLEOTIDE SEQUENCE [LARGE SCALE GENOMIC DNA]</scope>
    <source>
        <strain evidence="2">QJT</strain>
        <tissue evidence="2">Leaf</tissue>
    </source>
</reference>
<dbReference type="PANTHER" id="PTHR11654">
    <property type="entry name" value="OLIGOPEPTIDE TRANSPORTER-RELATED"/>
    <property type="match status" value="1"/>
</dbReference>
<keyword evidence="3" id="KW-1185">Reference proteome</keyword>
<proteinExistence type="predicted"/>